<dbReference type="FunFam" id="2.10.25.10:FF:000084">
    <property type="entry name" value="Laminin subunit alpha 3"/>
    <property type="match status" value="1"/>
</dbReference>
<feature type="signal peptide" evidence="14">
    <location>
        <begin position="1"/>
        <end position="18"/>
    </location>
</feature>
<evidence type="ECO:0000256" key="7">
    <source>
        <dbReference type="ARBA" id="ARBA00022889"/>
    </source>
</evidence>
<dbReference type="PROSITE" id="PS01248">
    <property type="entry name" value="EGF_LAM_1"/>
    <property type="match status" value="2"/>
</dbReference>
<dbReference type="PROSITE" id="PS50027">
    <property type="entry name" value="EGF_LAM_2"/>
    <property type="match status" value="4"/>
</dbReference>
<evidence type="ECO:0000256" key="8">
    <source>
        <dbReference type="ARBA" id="ARBA00023054"/>
    </source>
</evidence>
<evidence type="ECO:0000256" key="1">
    <source>
        <dbReference type="ARBA" id="ARBA00004302"/>
    </source>
</evidence>
<dbReference type="GO" id="GO:0016477">
    <property type="term" value="P:cell migration"/>
    <property type="evidence" value="ECO:0007669"/>
    <property type="project" value="TreeGrafter"/>
</dbReference>
<evidence type="ECO:0000256" key="10">
    <source>
        <dbReference type="ARBA" id="ARBA00023180"/>
    </source>
</evidence>
<dbReference type="FunFam" id="2.10.25.10:FF:000333">
    <property type="entry name" value="netrin-4 isoform X2"/>
    <property type="match status" value="1"/>
</dbReference>
<feature type="domain" description="Laminin EGF-like" evidence="15">
    <location>
        <begin position="315"/>
        <end position="377"/>
    </location>
</feature>
<dbReference type="Gene3D" id="2.10.25.10">
    <property type="entry name" value="Laminin"/>
    <property type="match status" value="4"/>
</dbReference>
<dbReference type="SMART" id="SM00180">
    <property type="entry name" value="EGF_Lam"/>
    <property type="match status" value="6"/>
</dbReference>
<evidence type="ECO:0000256" key="3">
    <source>
        <dbReference type="ARBA" id="ARBA00022530"/>
    </source>
</evidence>
<evidence type="ECO:0000256" key="14">
    <source>
        <dbReference type="SAM" id="SignalP"/>
    </source>
</evidence>
<evidence type="ECO:0000256" key="4">
    <source>
        <dbReference type="ARBA" id="ARBA00022729"/>
    </source>
</evidence>
<reference evidence="17" key="2">
    <citation type="submission" date="2025-09" db="UniProtKB">
        <authorList>
            <consortium name="Ensembl"/>
        </authorList>
    </citation>
    <scope>IDENTIFICATION</scope>
</reference>
<sequence>MKIWILLPMAALAALCGAQRDCQRGACYPPSGDLLLGRDTYLRASSTCGLAAPETFCTLLGLGKVKCCPCDSRNPSGQNAHTIQNVLSTAGPSRWWQSEKGVSPVTLQLDLPHLLQLDTLVMDFKGPRPNALVVERSTDSGKTWQPALYMAEDCSSAFPATRTTLPRSLQETYCYALPPFPTNPYLDQTIRFSPLKQFSEISSPLSHKVEEASGFTNLRVNLTQLGPITRTTGRSASLFYALKELRVIGTCFCHGHANRCLPDTSSNQLPSVEVSQVCDCQHNTAGVSCERCADLYNDLPWRAAEDGQTHTCKRCECNNHAHRCRFDQALFEASGRRSGGVCEGCLHNTAGPHCDRCAPGYYRNPGSAIDRPDACLRCQCSDPGTKAGGMCDPETGACHCKANVEGPRCDRCRAGHYGLSADNPLGCRKCSCGSQADSPCDPVTGQCRCPPSVQGPGCDRCAPNHWNLLSPRGCEPCNCDPNNSYGQTCDQLTGQCQCRPGFGGRTCTECPDNTYGYLRSGCQPCKCEQSGTARCDKRTGACICLQGVTGSRCNTCARGHCSRFPACPVCPSCFFTLDQELRNLTQTLERLSTRGSSLPSIAVPDLSLRIQALEASLSQIQSSLQLPLESARRTTEVLGELRRLRNLANSLDPGAFPTDKGLTLAYELEDLSASLQSLMLEYNRRRDSLNGGSTSSYRGPFSAIQSAYQDSKEAMRKAEASQELLKQAAQARGDTLSLVDRVQLTNTRNLEELERDLTLGPNLTPIAKMVCGSTRSTPCTPQQCDGLLCPTTASCGQEEDCIGALPLGNKAVASAEEVKAKLKNFNTRITQVADQIQKTQDSANQVRLTTDDLATQIKQTRNTLEADLSSARLFVKKLKDLLRDPNSDPAIIQTVSEGVLNTKLPLSLDSLKRKLEEIQRLAVSLPDSSSILTSTGPQLDKARRLLMEAETARDDALEVGGKVNSFLSNLSSTEGLMDNLEAKIQGSLGQLDQANKNIAKANVELGPALETVRGVEGIVRSMQPQLDSLRTLVQSGTQLANKAQDQAQGAQQEAMAAATGIQTLEDQLKLLQQKAMEAGWGGTDGVSEESVRRLQEEASALIQETSGMMKTLAARETSLQEATDQLLQKASMLNGLDIQVQDILANIRKRAYALSHCQL</sequence>
<keyword evidence="5" id="KW-0677">Repeat</keyword>
<evidence type="ECO:0000256" key="6">
    <source>
        <dbReference type="ARBA" id="ARBA00022869"/>
    </source>
</evidence>
<feature type="disulfide bond" evidence="12">
    <location>
        <begin position="477"/>
        <end position="489"/>
    </location>
</feature>
<dbReference type="GO" id="GO:0034446">
    <property type="term" value="P:substrate adhesion-dependent cell spreading"/>
    <property type="evidence" value="ECO:0007669"/>
    <property type="project" value="TreeGrafter"/>
</dbReference>
<dbReference type="InterPro" id="IPR056863">
    <property type="entry name" value="LMN_ATRN_NET-like_EGF"/>
</dbReference>
<dbReference type="InterPro" id="IPR002049">
    <property type="entry name" value="LE_dom"/>
</dbReference>
<dbReference type="AlphaFoldDB" id="A0A3B3RIX6"/>
<evidence type="ECO:0000259" key="15">
    <source>
        <dbReference type="PROSITE" id="PS50027"/>
    </source>
</evidence>
<accession>A0A3B3RIX6</accession>
<keyword evidence="8 13" id="KW-0175">Coiled coil</keyword>
<dbReference type="SUPFAM" id="SSF57196">
    <property type="entry name" value="EGF/Laminin"/>
    <property type="match status" value="5"/>
</dbReference>
<evidence type="ECO:0000256" key="12">
    <source>
        <dbReference type="PROSITE-ProRule" id="PRU00460"/>
    </source>
</evidence>
<dbReference type="OrthoDB" id="8545473at2759"/>
<feature type="domain" description="Laminin EGF-like" evidence="15">
    <location>
        <begin position="477"/>
        <end position="524"/>
    </location>
</feature>
<keyword evidence="10" id="KW-0325">Glycoprotein</keyword>
<organism evidence="17 18">
    <name type="scientific">Paramormyrops kingsleyae</name>
    <dbReference type="NCBI Taxonomy" id="1676925"/>
    <lineage>
        <taxon>Eukaryota</taxon>
        <taxon>Metazoa</taxon>
        <taxon>Chordata</taxon>
        <taxon>Craniata</taxon>
        <taxon>Vertebrata</taxon>
        <taxon>Euteleostomi</taxon>
        <taxon>Actinopterygii</taxon>
        <taxon>Neopterygii</taxon>
        <taxon>Teleostei</taxon>
        <taxon>Osteoglossocephala</taxon>
        <taxon>Osteoglossomorpha</taxon>
        <taxon>Osteoglossiformes</taxon>
        <taxon>Mormyridae</taxon>
        <taxon>Paramormyrops</taxon>
    </lineage>
</organism>
<dbReference type="Pfam" id="PF24973">
    <property type="entry name" value="EGF_LMN_ATRN"/>
    <property type="match status" value="1"/>
</dbReference>
<protein>
    <submittedName>
        <fullName evidence="17">Laminin subunit beta 3</fullName>
    </submittedName>
</protein>
<dbReference type="GO" id="GO:0007411">
    <property type="term" value="P:axon guidance"/>
    <property type="evidence" value="ECO:0007669"/>
    <property type="project" value="TreeGrafter"/>
</dbReference>
<dbReference type="InterPro" id="IPR050440">
    <property type="entry name" value="Laminin/Netrin_ECM"/>
</dbReference>
<keyword evidence="18" id="KW-1185">Reference proteome</keyword>
<dbReference type="Proteomes" id="UP000261540">
    <property type="component" value="Unplaced"/>
</dbReference>
<dbReference type="Ensembl" id="ENSPKIT00000036304.1">
    <property type="protein sequence ID" value="ENSPKIP00000018389.1"/>
    <property type="gene ID" value="ENSPKIG00000003962.1"/>
</dbReference>
<dbReference type="Gene3D" id="2.170.300.10">
    <property type="entry name" value="Tie2 ligand-binding domain superfamily"/>
    <property type="match status" value="1"/>
</dbReference>
<keyword evidence="7" id="KW-0130">Cell adhesion</keyword>
<dbReference type="FunFam" id="2.170.300.10:FF:000001">
    <property type="entry name" value="Laminin subunit beta-1"/>
    <property type="match status" value="1"/>
</dbReference>
<feature type="disulfide bond" evidence="12">
    <location>
        <begin position="345"/>
        <end position="354"/>
    </location>
</feature>
<keyword evidence="3" id="KW-0272">Extracellular matrix</keyword>
<dbReference type="CDD" id="cd00055">
    <property type="entry name" value="EGF_Lam"/>
    <property type="match status" value="6"/>
</dbReference>
<keyword evidence="4 14" id="KW-0732">Signal</keyword>
<dbReference type="GO" id="GO:0043256">
    <property type="term" value="C:laminin complex"/>
    <property type="evidence" value="ECO:0007669"/>
    <property type="project" value="TreeGrafter"/>
</dbReference>
<feature type="coiled-coil region" evidence="13">
    <location>
        <begin position="939"/>
        <end position="997"/>
    </location>
</feature>
<dbReference type="Gene3D" id="2.60.120.260">
    <property type="entry name" value="Galactose-binding domain-like"/>
    <property type="match status" value="1"/>
</dbReference>
<evidence type="ECO:0000256" key="5">
    <source>
        <dbReference type="ARBA" id="ARBA00022737"/>
    </source>
</evidence>
<feature type="disulfide bond" evidence="12">
    <location>
        <begin position="400"/>
        <end position="409"/>
    </location>
</feature>
<comment type="caution">
    <text evidence="12">Lacks conserved residue(s) required for the propagation of feature annotation.</text>
</comment>
<feature type="disulfide bond" evidence="12">
    <location>
        <begin position="498"/>
        <end position="507"/>
    </location>
</feature>
<dbReference type="Pfam" id="PF00053">
    <property type="entry name" value="EGF_laminin"/>
    <property type="match status" value="5"/>
</dbReference>
<evidence type="ECO:0000313" key="17">
    <source>
        <dbReference type="Ensembl" id="ENSPKIP00000018389.1"/>
    </source>
</evidence>
<keyword evidence="11 12" id="KW-0424">Laminin EGF-like domain</keyword>
<dbReference type="GO" id="GO:0009887">
    <property type="term" value="P:animal organ morphogenesis"/>
    <property type="evidence" value="ECO:0007669"/>
    <property type="project" value="TreeGrafter"/>
</dbReference>
<reference evidence="17" key="1">
    <citation type="submission" date="2025-08" db="UniProtKB">
        <authorList>
            <consortium name="Ensembl"/>
        </authorList>
    </citation>
    <scope>IDENTIFICATION</scope>
</reference>
<feature type="disulfide bond" evidence="12">
    <location>
        <begin position="479"/>
        <end position="496"/>
    </location>
</feature>
<dbReference type="PANTHER" id="PTHR10574:SF268">
    <property type="entry name" value="LAMININ SUBUNIT BETA-3"/>
    <property type="match status" value="1"/>
</dbReference>
<dbReference type="FunFam" id="2.60.120.260:FF:000073">
    <property type="entry name" value="Laminin subunit beta 3"/>
    <property type="match status" value="1"/>
</dbReference>
<name>A0A3B3RIX6_9TELE</name>
<dbReference type="CTD" id="3914"/>
<proteinExistence type="predicted"/>
<evidence type="ECO:0000256" key="13">
    <source>
        <dbReference type="SAM" id="Coils"/>
    </source>
</evidence>
<evidence type="ECO:0000256" key="9">
    <source>
        <dbReference type="ARBA" id="ARBA00023157"/>
    </source>
</evidence>
<dbReference type="PRINTS" id="PR00011">
    <property type="entry name" value="EGFLAMININ"/>
</dbReference>
<dbReference type="PANTHER" id="PTHR10574">
    <property type="entry name" value="NETRIN/LAMININ-RELATED"/>
    <property type="match status" value="1"/>
</dbReference>
<keyword evidence="9 12" id="KW-1015">Disulfide bond</keyword>
<dbReference type="FunFam" id="2.10.25.10:FF:000082">
    <property type="entry name" value="Laminin subunit alpha 1"/>
    <property type="match status" value="2"/>
</dbReference>
<dbReference type="GO" id="GO:0009888">
    <property type="term" value="P:tissue development"/>
    <property type="evidence" value="ECO:0007669"/>
    <property type="project" value="TreeGrafter"/>
</dbReference>
<dbReference type="PROSITE" id="PS51117">
    <property type="entry name" value="LAMININ_NTER"/>
    <property type="match status" value="1"/>
</dbReference>
<dbReference type="STRING" id="1676925.ENSPKIP00000018389"/>
<evidence type="ECO:0000256" key="2">
    <source>
        <dbReference type="ARBA" id="ARBA00022525"/>
    </source>
</evidence>
<dbReference type="GO" id="GO:0070831">
    <property type="term" value="P:basement membrane assembly"/>
    <property type="evidence" value="ECO:0007669"/>
    <property type="project" value="TreeGrafter"/>
</dbReference>
<feature type="domain" description="Laminin EGF-like" evidence="15">
    <location>
        <begin position="430"/>
        <end position="476"/>
    </location>
</feature>
<dbReference type="Pfam" id="PF00055">
    <property type="entry name" value="Laminin_N"/>
    <property type="match status" value="1"/>
</dbReference>
<feature type="disulfide bond" evidence="12">
    <location>
        <begin position="449"/>
        <end position="458"/>
    </location>
</feature>
<evidence type="ECO:0000256" key="11">
    <source>
        <dbReference type="ARBA" id="ARBA00023292"/>
    </source>
</evidence>
<feature type="domain" description="Laminin EGF-like" evidence="15">
    <location>
        <begin position="378"/>
        <end position="429"/>
    </location>
</feature>
<dbReference type="GeneTree" id="ENSGT00940000165244"/>
<evidence type="ECO:0000313" key="18">
    <source>
        <dbReference type="Proteomes" id="UP000261540"/>
    </source>
</evidence>
<keyword evidence="6" id="KW-0084">Basement membrane</keyword>
<keyword evidence="2" id="KW-0964">Secreted</keyword>
<evidence type="ECO:0000259" key="16">
    <source>
        <dbReference type="PROSITE" id="PS51117"/>
    </source>
</evidence>
<dbReference type="KEGG" id="pki:111858912"/>
<feature type="domain" description="Laminin N-terminal" evidence="16">
    <location>
        <begin position="23"/>
        <end position="250"/>
    </location>
</feature>
<dbReference type="InterPro" id="IPR008211">
    <property type="entry name" value="Laminin_N"/>
</dbReference>
<feature type="chain" id="PRO_5017433312" evidence="14">
    <location>
        <begin position="19"/>
        <end position="1159"/>
    </location>
</feature>
<dbReference type="SMART" id="SM00136">
    <property type="entry name" value="LamNT"/>
    <property type="match status" value="1"/>
</dbReference>
<comment type="subcellular location">
    <subcellularLocation>
        <location evidence="1">Secreted</location>
        <location evidence="1">Extracellular space</location>
        <location evidence="1">Extracellular matrix</location>
        <location evidence="1">Basement membrane</location>
    </subcellularLocation>
</comment>